<evidence type="ECO:0000313" key="1">
    <source>
        <dbReference type="EMBL" id="JAH37607.1"/>
    </source>
</evidence>
<reference evidence="1" key="1">
    <citation type="submission" date="2014-11" db="EMBL/GenBank/DDBJ databases">
        <authorList>
            <person name="Amaro Gonzalez C."/>
        </authorList>
    </citation>
    <scope>NUCLEOTIDE SEQUENCE</scope>
</reference>
<accession>A0A0E9S8Q4</accession>
<proteinExistence type="predicted"/>
<reference evidence="1" key="2">
    <citation type="journal article" date="2015" name="Fish Shellfish Immunol.">
        <title>Early steps in the European eel (Anguilla anguilla)-Vibrio vulnificus interaction in the gills: Role of the RtxA13 toxin.</title>
        <authorList>
            <person name="Callol A."/>
            <person name="Pajuelo D."/>
            <person name="Ebbesson L."/>
            <person name="Teles M."/>
            <person name="MacKenzie S."/>
            <person name="Amaro C."/>
        </authorList>
    </citation>
    <scope>NUCLEOTIDE SEQUENCE</scope>
</reference>
<dbReference type="EMBL" id="GBXM01070970">
    <property type="protein sequence ID" value="JAH37607.1"/>
    <property type="molecule type" value="Transcribed_RNA"/>
</dbReference>
<sequence>MAYRYGYLHTYTYLQLCNGYLPCLYPSPTK</sequence>
<dbReference type="AlphaFoldDB" id="A0A0E9S8Q4"/>
<protein>
    <submittedName>
        <fullName evidence="1">Uncharacterized protein</fullName>
    </submittedName>
</protein>
<organism evidence="1">
    <name type="scientific">Anguilla anguilla</name>
    <name type="common">European freshwater eel</name>
    <name type="synonym">Muraena anguilla</name>
    <dbReference type="NCBI Taxonomy" id="7936"/>
    <lineage>
        <taxon>Eukaryota</taxon>
        <taxon>Metazoa</taxon>
        <taxon>Chordata</taxon>
        <taxon>Craniata</taxon>
        <taxon>Vertebrata</taxon>
        <taxon>Euteleostomi</taxon>
        <taxon>Actinopterygii</taxon>
        <taxon>Neopterygii</taxon>
        <taxon>Teleostei</taxon>
        <taxon>Anguilliformes</taxon>
        <taxon>Anguillidae</taxon>
        <taxon>Anguilla</taxon>
    </lineage>
</organism>
<name>A0A0E9S8Q4_ANGAN</name>